<accession>D5B9Y9</accession>
<keyword evidence="2" id="KW-1185">Reference proteome</keyword>
<name>D5B9Y9_ZUNPS</name>
<gene>
    <name evidence="1" type="ordered locus">ZPR_1962</name>
</gene>
<dbReference type="KEGG" id="zpr:ZPR_1962"/>
<dbReference type="EMBL" id="CP001650">
    <property type="protein sequence ID" value="ADF52287.1"/>
    <property type="molecule type" value="Genomic_DNA"/>
</dbReference>
<organism evidence="1 2">
    <name type="scientific">Zunongwangia profunda (strain DSM 18752 / CCTCC AB 206139 / SM-A87)</name>
    <name type="common">Wangia profunda</name>
    <dbReference type="NCBI Taxonomy" id="655815"/>
    <lineage>
        <taxon>Bacteria</taxon>
        <taxon>Pseudomonadati</taxon>
        <taxon>Bacteroidota</taxon>
        <taxon>Flavobacteriia</taxon>
        <taxon>Flavobacteriales</taxon>
        <taxon>Flavobacteriaceae</taxon>
        <taxon>Zunongwangia</taxon>
    </lineage>
</organism>
<dbReference type="STRING" id="655815.ZPR_1962"/>
<proteinExistence type="predicted"/>
<protein>
    <submittedName>
        <fullName evidence="1">Uncharacterized protein</fullName>
    </submittedName>
</protein>
<evidence type="ECO:0000313" key="1">
    <source>
        <dbReference type="EMBL" id="ADF52287.1"/>
    </source>
</evidence>
<evidence type="ECO:0000313" key="2">
    <source>
        <dbReference type="Proteomes" id="UP000001654"/>
    </source>
</evidence>
<sequence length="34" mass="4274">MQKRFNKEIDEFSLKIITKNYYIKNLNHQKITHH</sequence>
<dbReference type="Proteomes" id="UP000001654">
    <property type="component" value="Chromosome"/>
</dbReference>
<reference evidence="1 2" key="1">
    <citation type="journal article" date="2010" name="BMC Genomics">
        <title>The complete genome of Zunongwangia profunda SM-A87 reveals its adaptation to the deep-sea environment and ecological role in sedimentary organic nitrogen degradation.</title>
        <authorList>
            <person name="Qin Q.L."/>
            <person name="Zhang X.Y."/>
            <person name="Wang X.M."/>
            <person name="Liu G.M."/>
            <person name="Chen X.L."/>
            <person name="Xie B.B."/>
            <person name="Dang H.Y."/>
            <person name="Zhou B.C."/>
            <person name="Yu J."/>
            <person name="Zhang Y.Z."/>
        </authorList>
    </citation>
    <scope>NUCLEOTIDE SEQUENCE [LARGE SCALE GENOMIC DNA]</scope>
    <source>
        <strain evidence="2">DSM 18752 / CCTCC AB 206139 / SM-A87</strain>
    </source>
</reference>
<dbReference type="HOGENOM" id="CLU_3376873_0_0_10"/>
<dbReference type="AlphaFoldDB" id="D5B9Y9"/>